<keyword evidence="2" id="KW-0472">Membrane</keyword>
<dbReference type="GO" id="GO:0006813">
    <property type="term" value="P:potassium ion transport"/>
    <property type="evidence" value="ECO:0007669"/>
    <property type="project" value="TreeGrafter"/>
</dbReference>
<feature type="region of interest" description="Disordered" evidence="1">
    <location>
        <begin position="194"/>
        <end position="228"/>
    </location>
</feature>
<comment type="caution">
    <text evidence="3">The sequence shown here is derived from an EMBL/GenBank/DDBJ whole genome shotgun (WGS) entry which is preliminary data.</text>
</comment>
<evidence type="ECO:0000313" key="4">
    <source>
        <dbReference type="Proteomes" id="UP001151518"/>
    </source>
</evidence>
<accession>A0A9W8GF22</accession>
<feature type="transmembrane region" description="Helical" evidence="2">
    <location>
        <begin position="117"/>
        <end position="137"/>
    </location>
</feature>
<dbReference type="PANTHER" id="PTHR28062">
    <property type="entry name" value="K+-H+ EXCHANGE-LIKE PROTEIN"/>
    <property type="match status" value="1"/>
</dbReference>
<evidence type="ECO:0000256" key="2">
    <source>
        <dbReference type="SAM" id="Phobius"/>
    </source>
</evidence>
<dbReference type="Pfam" id="PF10173">
    <property type="entry name" value="Mit_KHE1"/>
    <property type="match status" value="1"/>
</dbReference>
<gene>
    <name evidence="3" type="ORF">GGI25_000202</name>
</gene>
<dbReference type="GO" id="GO:1902600">
    <property type="term" value="P:proton transmembrane transport"/>
    <property type="evidence" value="ECO:0007669"/>
    <property type="project" value="TreeGrafter"/>
</dbReference>
<organism evidence="3 4">
    <name type="scientific">Coemansia spiralis</name>
    <dbReference type="NCBI Taxonomy" id="417178"/>
    <lineage>
        <taxon>Eukaryota</taxon>
        <taxon>Fungi</taxon>
        <taxon>Fungi incertae sedis</taxon>
        <taxon>Zoopagomycota</taxon>
        <taxon>Kickxellomycotina</taxon>
        <taxon>Kickxellomycetes</taxon>
        <taxon>Kickxellales</taxon>
        <taxon>Kickxellaceae</taxon>
        <taxon>Coemansia</taxon>
    </lineage>
</organism>
<dbReference type="Proteomes" id="UP001151518">
    <property type="component" value="Unassembled WGS sequence"/>
</dbReference>
<keyword evidence="2" id="KW-1133">Transmembrane helix</keyword>
<dbReference type="GO" id="GO:0005743">
    <property type="term" value="C:mitochondrial inner membrane"/>
    <property type="evidence" value="ECO:0007669"/>
    <property type="project" value="TreeGrafter"/>
</dbReference>
<proteinExistence type="predicted"/>
<name>A0A9W8GF22_9FUNG</name>
<evidence type="ECO:0008006" key="5">
    <source>
        <dbReference type="Google" id="ProtNLM"/>
    </source>
</evidence>
<dbReference type="AlphaFoldDB" id="A0A9W8GF22"/>
<protein>
    <recommendedName>
        <fullName evidence="5">Mitochondrial K+-H+ exchange-related-domain-containing protein</fullName>
    </recommendedName>
</protein>
<keyword evidence="2" id="KW-0812">Transmembrane</keyword>
<dbReference type="InterPro" id="IPR018786">
    <property type="entry name" value="Mit_KHE1"/>
</dbReference>
<evidence type="ECO:0000256" key="1">
    <source>
        <dbReference type="SAM" id="MobiDB-lite"/>
    </source>
</evidence>
<dbReference type="OrthoDB" id="5562676at2759"/>
<feature type="compositionally biased region" description="Low complexity" evidence="1">
    <location>
        <begin position="203"/>
        <end position="213"/>
    </location>
</feature>
<sequence>MRVFVIPVTRTQWALHCQPINAVPTRLTKWATVASEKWSKWGAYPRTTWRGKIYTYGETLMDRISFKEYFLKEIPTKSEGTMVNKVDIIVPDILSEAEVLNDLRSLAVTQEPYHKRWMLYCCYLLPVSSLFTLVPLIPNFPFFYNLFRVYSHYKARHGALHLQHLLDRGTYEIVFDSELSKFYETCSSNTVSVNRSADARSPTTTDTDSNGNDSFDRGTLESGFPLLEDPPMVSDSDIARMADYFKVPTFESAIRRARHQIIAESSKPTES</sequence>
<dbReference type="PANTHER" id="PTHR28062:SF1">
    <property type="entry name" value="TRANSMEMBRANE PROTEIN"/>
    <property type="match status" value="1"/>
</dbReference>
<reference evidence="3" key="1">
    <citation type="submission" date="2022-07" db="EMBL/GenBank/DDBJ databases">
        <title>Phylogenomic reconstructions and comparative analyses of Kickxellomycotina fungi.</title>
        <authorList>
            <person name="Reynolds N.K."/>
            <person name="Stajich J.E."/>
            <person name="Barry K."/>
            <person name="Grigoriev I.V."/>
            <person name="Crous P."/>
            <person name="Smith M.E."/>
        </authorList>
    </citation>
    <scope>NUCLEOTIDE SEQUENCE</scope>
    <source>
        <strain evidence="3">NRRL 3115</strain>
    </source>
</reference>
<dbReference type="EMBL" id="JANBTW010000002">
    <property type="protein sequence ID" value="KAJ2680898.1"/>
    <property type="molecule type" value="Genomic_DNA"/>
</dbReference>
<evidence type="ECO:0000313" key="3">
    <source>
        <dbReference type="EMBL" id="KAJ2680898.1"/>
    </source>
</evidence>